<protein>
    <recommendedName>
        <fullName evidence="7">Putative NAD(P)H nitroreductase</fullName>
        <ecNumber evidence="7">1.-.-.-</ecNumber>
    </recommendedName>
</protein>
<evidence type="ECO:0000256" key="2">
    <source>
        <dbReference type="ARBA" id="ARBA00022630"/>
    </source>
</evidence>
<feature type="binding site" description="in other chain" evidence="8">
    <location>
        <begin position="22"/>
        <end position="24"/>
    </location>
    <ligand>
        <name>FMN</name>
        <dbReference type="ChEBI" id="CHEBI:58210"/>
        <note>ligand shared between dimeric partners</note>
    </ligand>
</feature>
<evidence type="ECO:0000259" key="9">
    <source>
        <dbReference type="Pfam" id="PF00881"/>
    </source>
</evidence>
<comment type="cofactor">
    <cofactor evidence="8">
        <name>FMN</name>
        <dbReference type="ChEBI" id="CHEBI:58210"/>
    </cofactor>
    <text evidence="8">Binds 1 FMN per subunit.</text>
</comment>
<dbReference type="InterPro" id="IPR000415">
    <property type="entry name" value="Nitroreductase-like"/>
</dbReference>
<reference evidence="10 11" key="1">
    <citation type="submission" date="2020-08" db="EMBL/GenBank/DDBJ databases">
        <title>Genomic Encyclopedia of Type Strains, Phase III (KMG-III): the genomes of soil and plant-associated and newly described type strains.</title>
        <authorList>
            <person name="Whitman W."/>
        </authorList>
    </citation>
    <scope>NUCLEOTIDE SEQUENCE [LARGE SCALE GENOMIC DNA]</scope>
    <source>
        <strain evidence="10 11">CECT 8799</strain>
    </source>
</reference>
<gene>
    <name evidence="10" type="ORF">FHS09_000032</name>
</gene>
<dbReference type="InterPro" id="IPR029479">
    <property type="entry name" value="Nitroreductase"/>
</dbReference>
<evidence type="ECO:0000256" key="1">
    <source>
        <dbReference type="ARBA" id="ARBA00007118"/>
    </source>
</evidence>
<dbReference type="PIRSF" id="PIRSF000232">
    <property type="entry name" value="YdjA"/>
    <property type="match status" value="1"/>
</dbReference>
<dbReference type="Pfam" id="PF00881">
    <property type="entry name" value="Nitroreductase"/>
    <property type="match status" value="1"/>
</dbReference>
<dbReference type="PANTHER" id="PTHR43821">
    <property type="entry name" value="NAD(P)H NITROREDUCTASE YDJA-RELATED"/>
    <property type="match status" value="1"/>
</dbReference>
<evidence type="ECO:0000256" key="6">
    <source>
        <dbReference type="ARBA" id="ARBA00023027"/>
    </source>
</evidence>
<dbReference type="RefSeq" id="WP_221191704.1">
    <property type="nucleotide sequence ID" value="NZ_JACHWZ010000001.1"/>
</dbReference>
<sequence length="206" mass="22904">MSLIEKGRGRPAMDAIEALLTRRSYVRSLLRHPVPGDEELETILQAAMSAPDHGNLKPWRFVVVRGQGMGDLSEVVREIYSSRDISDADLRAFVEEIADTPMMIFVCAEVVSGHRIPVLEQQMSAAAACQQMLLAIHALGYGAIWHTVEQHPLVWRQLGLAEKDSVVGVLSVGTPEPVKIRPRKRRSFTSVTWEWEAAGLRPWDGG</sequence>
<dbReference type="SUPFAM" id="SSF55469">
    <property type="entry name" value="FMN-dependent nitroreductase-like"/>
    <property type="match status" value="1"/>
</dbReference>
<keyword evidence="3 7" id="KW-0288">FMN</keyword>
<dbReference type="Proteomes" id="UP000535937">
    <property type="component" value="Unassembled WGS sequence"/>
</dbReference>
<dbReference type="CDD" id="cd02135">
    <property type="entry name" value="YdjA-like"/>
    <property type="match status" value="1"/>
</dbReference>
<dbReference type="EMBL" id="JACHWZ010000001">
    <property type="protein sequence ID" value="MBB3059231.1"/>
    <property type="molecule type" value="Genomic_DNA"/>
</dbReference>
<organism evidence="10 11">
    <name type="scientific">Microbulbifer rhizosphaerae</name>
    <dbReference type="NCBI Taxonomy" id="1562603"/>
    <lineage>
        <taxon>Bacteria</taxon>
        <taxon>Pseudomonadati</taxon>
        <taxon>Pseudomonadota</taxon>
        <taxon>Gammaproteobacteria</taxon>
        <taxon>Cellvibrionales</taxon>
        <taxon>Microbulbiferaceae</taxon>
        <taxon>Microbulbifer</taxon>
    </lineage>
</organism>
<evidence type="ECO:0000256" key="3">
    <source>
        <dbReference type="ARBA" id="ARBA00022643"/>
    </source>
</evidence>
<dbReference type="InterPro" id="IPR026021">
    <property type="entry name" value="YdjA-like"/>
</dbReference>
<evidence type="ECO:0000256" key="8">
    <source>
        <dbReference type="PIRSR" id="PIRSR000232-1"/>
    </source>
</evidence>
<dbReference type="PANTHER" id="PTHR43821:SF1">
    <property type="entry name" value="NAD(P)H NITROREDUCTASE YDJA-RELATED"/>
    <property type="match status" value="1"/>
</dbReference>
<evidence type="ECO:0000256" key="4">
    <source>
        <dbReference type="ARBA" id="ARBA00022857"/>
    </source>
</evidence>
<dbReference type="GO" id="GO:0016491">
    <property type="term" value="F:oxidoreductase activity"/>
    <property type="evidence" value="ECO:0007669"/>
    <property type="project" value="UniProtKB-UniRule"/>
</dbReference>
<evidence type="ECO:0000256" key="5">
    <source>
        <dbReference type="ARBA" id="ARBA00023002"/>
    </source>
</evidence>
<proteinExistence type="inferred from homology"/>
<name>A0A7W4Z795_9GAMM</name>
<evidence type="ECO:0000313" key="11">
    <source>
        <dbReference type="Proteomes" id="UP000535937"/>
    </source>
</evidence>
<comment type="similarity">
    <text evidence="1 7">Belongs to the nitroreductase family.</text>
</comment>
<dbReference type="AlphaFoldDB" id="A0A7W4Z795"/>
<keyword evidence="11" id="KW-1185">Reference proteome</keyword>
<keyword evidence="4 7" id="KW-0521">NADP</keyword>
<dbReference type="Gene3D" id="3.40.109.10">
    <property type="entry name" value="NADH Oxidase"/>
    <property type="match status" value="1"/>
</dbReference>
<dbReference type="EC" id="1.-.-.-" evidence="7"/>
<feature type="binding site" evidence="8">
    <location>
        <position position="53"/>
    </location>
    <ligand>
        <name>FMN</name>
        <dbReference type="ChEBI" id="CHEBI:58210"/>
        <note>ligand shared between dimeric partners</note>
    </ligand>
</feature>
<feature type="domain" description="Nitroreductase" evidence="9">
    <location>
        <begin position="21"/>
        <end position="173"/>
    </location>
</feature>
<keyword evidence="6 7" id="KW-0520">NAD</keyword>
<comment type="caution">
    <text evidence="10">The sequence shown here is derived from an EMBL/GenBank/DDBJ whole genome shotgun (WGS) entry which is preliminary data.</text>
</comment>
<keyword evidence="2 7" id="KW-0285">Flavoprotein</keyword>
<keyword evidence="5 7" id="KW-0560">Oxidoreductase</keyword>
<feature type="binding site" description="in other chain" evidence="8">
    <location>
        <begin position="145"/>
        <end position="147"/>
    </location>
    <ligand>
        <name>FMN</name>
        <dbReference type="ChEBI" id="CHEBI:58210"/>
        <note>ligand shared between dimeric partners</note>
    </ligand>
</feature>
<evidence type="ECO:0000256" key="7">
    <source>
        <dbReference type="PIRNR" id="PIRNR000232"/>
    </source>
</evidence>
<evidence type="ECO:0000313" key="10">
    <source>
        <dbReference type="EMBL" id="MBB3059231.1"/>
    </source>
</evidence>
<accession>A0A7W4Z795</accession>
<dbReference type="InterPro" id="IPR052530">
    <property type="entry name" value="NAD(P)H_nitroreductase"/>
</dbReference>